<accession>A0A916Y7H5</accession>
<evidence type="ECO:0000313" key="2">
    <source>
        <dbReference type="EMBL" id="GGD33135.1"/>
    </source>
</evidence>
<proteinExistence type="predicted"/>
<gene>
    <name evidence="2" type="ORF">GCM10011335_40180</name>
</gene>
<reference evidence="2" key="2">
    <citation type="submission" date="2020-09" db="EMBL/GenBank/DDBJ databases">
        <authorList>
            <person name="Sun Q."/>
            <person name="Zhou Y."/>
        </authorList>
    </citation>
    <scope>NUCLEOTIDE SEQUENCE</scope>
    <source>
        <strain evidence="2">CGMCC 1.15493</strain>
    </source>
</reference>
<dbReference type="Proteomes" id="UP000613160">
    <property type="component" value="Unassembled WGS sequence"/>
</dbReference>
<name>A0A916Y7H5_9HYPH</name>
<protein>
    <submittedName>
        <fullName evidence="2">Uncharacterized protein</fullName>
    </submittedName>
</protein>
<keyword evidence="3" id="KW-1185">Reference proteome</keyword>
<comment type="caution">
    <text evidence="2">The sequence shown here is derived from an EMBL/GenBank/DDBJ whole genome shotgun (WGS) entry which is preliminary data.</text>
</comment>
<reference evidence="2" key="1">
    <citation type="journal article" date="2014" name="Int. J. Syst. Evol. Microbiol.">
        <title>Complete genome sequence of Corynebacterium casei LMG S-19264T (=DSM 44701T), isolated from a smear-ripened cheese.</title>
        <authorList>
            <consortium name="US DOE Joint Genome Institute (JGI-PGF)"/>
            <person name="Walter F."/>
            <person name="Albersmeier A."/>
            <person name="Kalinowski J."/>
            <person name="Ruckert C."/>
        </authorList>
    </citation>
    <scope>NUCLEOTIDE SEQUENCE</scope>
    <source>
        <strain evidence="2">CGMCC 1.15493</strain>
    </source>
</reference>
<feature type="signal peptide" evidence="1">
    <location>
        <begin position="1"/>
        <end position="18"/>
    </location>
</feature>
<dbReference type="RefSeq" id="WP_188854158.1">
    <property type="nucleotide sequence ID" value="NZ_BMJJ01000011.1"/>
</dbReference>
<keyword evidence="1" id="KW-0732">Signal</keyword>
<feature type="chain" id="PRO_5037414060" evidence="1">
    <location>
        <begin position="19"/>
        <end position="135"/>
    </location>
</feature>
<organism evidence="2 3">
    <name type="scientific">Aureimonas glaciei</name>
    <dbReference type="NCBI Taxonomy" id="1776957"/>
    <lineage>
        <taxon>Bacteria</taxon>
        <taxon>Pseudomonadati</taxon>
        <taxon>Pseudomonadota</taxon>
        <taxon>Alphaproteobacteria</taxon>
        <taxon>Hyphomicrobiales</taxon>
        <taxon>Aurantimonadaceae</taxon>
        <taxon>Aureimonas</taxon>
    </lineage>
</organism>
<sequence>MLRLALLALLLAPLPALADDAPDLTGTWQGAYDCAQGRTGLVLTFAPDPRGGYVGTFAFHAVADNPGVAAGAFAVTALFDRAEGSFHVDPGLWLTRPPGFVTVPLVGEIAEDGQAFAGEVLTTGCGKFLVRRYIS</sequence>
<dbReference type="AlphaFoldDB" id="A0A916Y7H5"/>
<dbReference type="EMBL" id="BMJJ01000011">
    <property type="protein sequence ID" value="GGD33135.1"/>
    <property type="molecule type" value="Genomic_DNA"/>
</dbReference>
<evidence type="ECO:0000313" key="3">
    <source>
        <dbReference type="Proteomes" id="UP000613160"/>
    </source>
</evidence>
<evidence type="ECO:0000256" key="1">
    <source>
        <dbReference type="SAM" id="SignalP"/>
    </source>
</evidence>